<comment type="similarity">
    <text evidence="5">Belongs to the thymidylate synthase family. Bacterial-type ThyA subfamily.</text>
</comment>
<feature type="domain" description="Thymidylate synthase/dCMP hydroxymethylase" evidence="6">
    <location>
        <begin position="6"/>
        <end position="281"/>
    </location>
</feature>
<dbReference type="CDD" id="cd00351">
    <property type="entry name" value="TS_Pyrimidine_HMase"/>
    <property type="match status" value="1"/>
</dbReference>
<organism evidence="7 8">
    <name type="scientific">Brevibacillus gelatini</name>
    <dbReference type="NCBI Taxonomy" id="1655277"/>
    <lineage>
        <taxon>Bacteria</taxon>
        <taxon>Bacillati</taxon>
        <taxon>Bacillota</taxon>
        <taxon>Bacilli</taxon>
        <taxon>Bacillales</taxon>
        <taxon>Paenibacillaceae</taxon>
        <taxon>Brevibacillus</taxon>
    </lineage>
</organism>
<dbReference type="PANTHER" id="PTHR11548">
    <property type="entry name" value="THYMIDYLATE SYNTHASE 1"/>
    <property type="match status" value="1"/>
</dbReference>
<dbReference type="GO" id="GO:0032259">
    <property type="term" value="P:methylation"/>
    <property type="evidence" value="ECO:0007669"/>
    <property type="project" value="UniProtKB-KW"/>
</dbReference>
<dbReference type="EMBL" id="RHHS01000013">
    <property type="protein sequence ID" value="RNB59369.1"/>
    <property type="molecule type" value="Genomic_DNA"/>
</dbReference>
<dbReference type="GO" id="GO:0005829">
    <property type="term" value="C:cytosol"/>
    <property type="evidence" value="ECO:0007669"/>
    <property type="project" value="TreeGrafter"/>
</dbReference>
<evidence type="ECO:0000256" key="2">
    <source>
        <dbReference type="ARBA" id="ARBA00022603"/>
    </source>
</evidence>
<dbReference type="RefSeq" id="WP_122903536.1">
    <property type="nucleotide sequence ID" value="NZ_RHHS01000013.1"/>
</dbReference>
<proteinExistence type="inferred from homology"/>
<dbReference type="GO" id="GO:0006231">
    <property type="term" value="P:dTMP biosynthetic process"/>
    <property type="evidence" value="ECO:0007669"/>
    <property type="project" value="UniProtKB-UniRule"/>
</dbReference>
<dbReference type="HAMAP" id="MF_00008">
    <property type="entry name" value="Thymidy_synth_bact"/>
    <property type="match status" value="1"/>
</dbReference>
<evidence type="ECO:0000313" key="8">
    <source>
        <dbReference type="Proteomes" id="UP000268829"/>
    </source>
</evidence>
<name>A0A3M8B7L5_9BACL</name>
<comment type="caution">
    <text evidence="7">The sequence shown here is derived from an EMBL/GenBank/DDBJ whole genome shotgun (WGS) entry which is preliminary data.</text>
</comment>
<dbReference type="SUPFAM" id="SSF55831">
    <property type="entry name" value="Thymidylate synthase/dCMP hydroxymethylase"/>
    <property type="match status" value="1"/>
</dbReference>
<evidence type="ECO:0000313" key="7">
    <source>
        <dbReference type="EMBL" id="RNB59369.1"/>
    </source>
</evidence>
<dbReference type="GO" id="GO:0006235">
    <property type="term" value="P:dTTP biosynthetic process"/>
    <property type="evidence" value="ECO:0007669"/>
    <property type="project" value="UniProtKB-UniRule"/>
</dbReference>
<evidence type="ECO:0000256" key="4">
    <source>
        <dbReference type="ARBA" id="ARBA00022727"/>
    </source>
</evidence>
<keyword evidence="5" id="KW-0963">Cytoplasm</keyword>
<dbReference type="Proteomes" id="UP000268829">
    <property type="component" value="Unassembled WGS sequence"/>
</dbReference>
<comment type="subcellular location">
    <subcellularLocation>
        <location evidence="5">Cytoplasm</location>
    </subcellularLocation>
</comment>
<feature type="binding site" description="in other chain" evidence="5">
    <location>
        <begin position="183"/>
        <end position="186"/>
    </location>
    <ligand>
        <name>dUMP</name>
        <dbReference type="ChEBI" id="CHEBI:246422"/>
        <note>ligand shared between dimeric partners</note>
    </ligand>
</feature>
<feature type="binding site" description="in other chain" evidence="5">
    <location>
        <position position="194"/>
    </location>
    <ligand>
        <name>dUMP</name>
        <dbReference type="ChEBI" id="CHEBI:246422"/>
        <note>ligand shared between dimeric partners</note>
    </ligand>
</feature>
<dbReference type="AlphaFoldDB" id="A0A3M8B7L5"/>
<feature type="binding site" evidence="5">
    <location>
        <position position="280"/>
    </location>
    <ligand>
        <name>(6R)-5,10-methylene-5,6,7,8-tetrahydrofolate</name>
        <dbReference type="ChEBI" id="CHEBI:15636"/>
    </ligand>
</feature>
<protein>
    <recommendedName>
        <fullName evidence="1 5">Thymidylate synthase</fullName>
        <shortName evidence="5">TS</shortName>
        <shortName evidence="5">TSase</shortName>
        <ecNumber evidence="1 5">2.1.1.45</ecNumber>
    </recommendedName>
</protein>
<feature type="binding site" evidence="5">
    <location>
        <position position="186"/>
    </location>
    <ligand>
        <name>(6R)-5,10-methylene-5,6,7,8-tetrahydrofolate</name>
        <dbReference type="ChEBI" id="CHEBI:15636"/>
    </ligand>
</feature>
<evidence type="ECO:0000256" key="5">
    <source>
        <dbReference type="HAMAP-Rule" id="MF_00008"/>
    </source>
</evidence>
<dbReference type="InterPro" id="IPR036926">
    <property type="entry name" value="Thymidate_synth/dCMP_Mease_sf"/>
</dbReference>
<dbReference type="NCBIfam" id="TIGR03284">
    <property type="entry name" value="thym_sym"/>
    <property type="match status" value="1"/>
</dbReference>
<comment type="pathway">
    <text evidence="5">Pyrimidine metabolism; dTTP biosynthesis.</text>
</comment>
<accession>A0A3M8B7L5</accession>
<comment type="subunit">
    <text evidence="5">Homodimer.</text>
</comment>
<feature type="binding site" evidence="5">
    <location>
        <begin position="143"/>
        <end position="144"/>
    </location>
    <ligand>
        <name>dUMP</name>
        <dbReference type="ChEBI" id="CHEBI:246422"/>
        <note>ligand shared between dimeric partners</note>
    </ligand>
</feature>
<dbReference type="InterPro" id="IPR023451">
    <property type="entry name" value="Thymidate_synth/dCMP_Mease_dom"/>
</dbReference>
<dbReference type="PRINTS" id="PR00108">
    <property type="entry name" value="THYMDSNTHASE"/>
</dbReference>
<comment type="caution">
    <text evidence="5">Lacks conserved residue(s) required for the propagation of feature annotation.</text>
</comment>
<evidence type="ECO:0000256" key="3">
    <source>
        <dbReference type="ARBA" id="ARBA00022679"/>
    </source>
</evidence>
<comment type="function">
    <text evidence="5">Catalyzes the reductive methylation of 2'-deoxyuridine-5'-monophosphate (dUMP) to 2'-deoxythymidine-5'-monophosphate (dTMP) while utilizing 5,10-methylenetetrahydrofolate (mTHF) as the methyl donor and reductant in the reaction, yielding dihydrofolate (DHF) as a by-product. This enzymatic reaction provides an intracellular de novo source of dTMP, an essential precursor for DNA biosynthesis.</text>
</comment>
<dbReference type="Pfam" id="PF00303">
    <property type="entry name" value="Thymidylat_synt"/>
    <property type="match status" value="1"/>
</dbReference>
<dbReference type="InterPro" id="IPR000398">
    <property type="entry name" value="Thymidylate_synthase"/>
</dbReference>
<keyword evidence="3 5" id="KW-0808">Transferase</keyword>
<keyword evidence="2 5" id="KW-0489">Methyltransferase</keyword>
<dbReference type="InterPro" id="IPR045097">
    <property type="entry name" value="Thymidate_synth/dCMP_Mease"/>
</dbReference>
<keyword evidence="8" id="KW-1185">Reference proteome</keyword>
<dbReference type="EC" id="2.1.1.45" evidence="1 5"/>
<reference evidence="7 8" key="1">
    <citation type="submission" date="2018-10" db="EMBL/GenBank/DDBJ databases">
        <title>Phylogenomics of Brevibacillus.</title>
        <authorList>
            <person name="Dunlap C."/>
        </authorList>
    </citation>
    <scope>NUCLEOTIDE SEQUENCE [LARGE SCALE GENOMIC DNA]</scope>
    <source>
        <strain evidence="7 8">DSM 100115</strain>
    </source>
</reference>
<evidence type="ECO:0000256" key="1">
    <source>
        <dbReference type="ARBA" id="ARBA00011947"/>
    </source>
</evidence>
<keyword evidence="4 5" id="KW-0545">Nucleotide biosynthesis</keyword>
<feature type="binding site" description="in other chain" evidence="5">
    <location>
        <begin position="224"/>
        <end position="226"/>
    </location>
    <ligand>
        <name>dUMP</name>
        <dbReference type="ChEBI" id="CHEBI:246422"/>
        <note>ligand shared between dimeric partners</note>
    </ligand>
</feature>
<dbReference type="UniPathway" id="UPA00575"/>
<dbReference type="GO" id="GO:0004799">
    <property type="term" value="F:thymidylate synthase activity"/>
    <property type="evidence" value="ECO:0007669"/>
    <property type="project" value="UniProtKB-UniRule"/>
</dbReference>
<comment type="catalytic activity">
    <reaction evidence="5">
        <text>dUMP + (6R)-5,10-methylene-5,6,7,8-tetrahydrofolate = 7,8-dihydrofolate + dTMP</text>
        <dbReference type="Rhea" id="RHEA:12104"/>
        <dbReference type="ChEBI" id="CHEBI:15636"/>
        <dbReference type="ChEBI" id="CHEBI:57451"/>
        <dbReference type="ChEBI" id="CHEBI:63528"/>
        <dbReference type="ChEBI" id="CHEBI:246422"/>
        <dbReference type="EC" id="2.1.1.45"/>
    </reaction>
</comment>
<dbReference type="PANTHER" id="PTHR11548:SF1">
    <property type="entry name" value="THYMIDYLATE SYNTHASE 1"/>
    <property type="match status" value="1"/>
</dbReference>
<sequence length="281" mass="32942">MNSADKQYLDLVRNIIENGYSDEGVYVRPRWADGTPAYTKSLISCKMQFDNLEVPILTTKQVAWKTAIKELLWIWQMKSNRIEDLHKMNVHIWDEWEIKKGKWAGTIGSAYGYQLGKKCRKVNGELLDQVDYLLWSLKNNPSRRMITTLWDKDDLDEMALTPCVWKTNWLVKGRKLHLIVGIRSNDMALGNPFNVFQYSVLQRMIAQVTGHELGTLIFDIDDAHVYDRHVEALKRQLEREPYPAPTLWINPDVKDFYDFTPDDFKLIDYKYHPAIKMEVAI</sequence>
<dbReference type="Gene3D" id="3.30.572.10">
    <property type="entry name" value="Thymidylate synthase/dCMP hydroxymethylase domain"/>
    <property type="match status" value="1"/>
</dbReference>
<feature type="active site" description="Nucleophile" evidence="5">
    <location>
        <position position="163"/>
    </location>
</feature>
<dbReference type="OrthoDB" id="9774633at2"/>
<evidence type="ECO:0000259" key="6">
    <source>
        <dbReference type="Pfam" id="PF00303"/>
    </source>
</evidence>
<gene>
    <name evidence="5 7" type="primary">thyA</name>
    <name evidence="7" type="ORF">EDM57_04295</name>
</gene>